<evidence type="ECO:0000313" key="3">
    <source>
        <dbReference type="Proteomes" id="UP000075903"/>
    </source>
</evidence>
<feature type="compositionally biased region" description="Acidic residues" evidence="1">
    <location>
        <begin position="173"/>
        <end position="182"/>
    </location>
</feature>
<reference evidence="2" key="1">
    <citation type="submission" date="2020-05" db="UniProtKB">
        <authorList>
            <consortium name="EnsemblMetazoa"/>
        </authorList>
    </citation>
    <scope>IDENTIFICATION</scope>
    <source>
        <strain evidence="2">MAF</strain>
    </source>
</reference>
<accession>A0A182UN01</accession>
<dbReference type="EnsemblMetazoa" id="AMEM000660-RA">
    <property type="protein sequence ID" value="AMEM000660-PA"/>
    <property type="gene ID" value="AMEM000660"/>
</dbReference>
<feature type="compositionally biased region" description="Basic and acidic residues" evidence="1">
    <location>
        <begin position="68"/>
        <end position="88"/>
    </location>
</feature>
<protein>
    <submittedName>
        <fullName evidence="2">Uncharacterized protein</fullName>
    </submittedName>
</protein>
<feature type="compositionally biased region" description="Polar residues" evidence="1">
    <location>
        <begin position="19"/>
        <end position="29"/>
    </location>
</feature>
<dbReference type="VEuPathDB" id="VectorBase:AMEM000660"/>
<dbReference type="AlphaFoldDB" id="A0A182UN01"/>
<proteinExistence type="predicted"/>
<keyword evidence="3" id="KW-1185">Reference proteome</keyword>
<sequence length="197" mass="21626">MAQRYDGDEEVDAAGVATTIRQQNGTVKDTSAEEDMKGDSMLEDITDDDKRAGEGQDLEDTSDDEPEMDVKPKDAKEGSVTRCKDMKTIETNQPQLVADDTSVHYGDSAGHQAIAEEVEDNDEEHEEIDDETANNEDDDEDDDEVDDDVDDVDDESLGDDEEGEAGSRHFGGDDQDVDDEFTSDSFCSGLVELKTDL</sequence>
<feature type="region of interest" description="Disordered" evidence="1">
    <location>
        <begin position="1"/>
        <end position="197"/>
    </location>
</feature>
<dbReference type="VEuPathDB" id="VectorBase:AMEM21_003338"/>
<evidence type="ECO:0000313" key="2">
    <source>
        <dbReference type="EnsemblMetazoa" id="AMEM000660-PA"/>
    </source>
</evidence>
<evidence type="ECO:0000256" key="1">
    <source>
        <dbReference type="SAM" id="MobiDB-lite"/>
    </source>
</evidence>
<name>A0A182UN01_ANOME</name>
<dbReference type="Proteomes" id="UP000075903">
    <property type="component" value="Unassembled WGS sequence"/>
</dbReference>
<feature type="compositionally biased region" description="Acidic residues" evidence="1">
    <location>
        <begin position="116"/>
        <end position="164"/>
    </location>
</feature>
<feature type="compositionally biased region" description="Basic and acidic residues" evidence="1">
    <location>
        <begin position="30"/>
        <end position="40"/>
    </location>
</feature>
<organism evidence="2 3">
    <name type="scientific">Anopheles merus</name>
    <name type="common">Mosquito</name>
    <dbReference type="NCBI Taxonomy" id="30066"/>
    <lineage>
        <taxon>Eukaryota</taxon>
        <taxon>Metazoa</taxon>
        <taxon>Ecdysozoa</taxon>
        <taxon>Arthropoda</taxon>
        <taxon>Hexapoda</taxon>
        <taxon>Insecta</taxon>
        <taxon>Pterygota</taxon>
        <taxon>Neoptera</taxon>
        <taxon>Endopterygota</taxon>
        <taxon>Diptera</taxon>
        <taxon>Nematocera</taxon>
        <taxon>Culicoidea</taxon>
        <taxon>Culicidae</taxon>
        <taxon>Anophelinae</taxon>
        <taxon>Anopheles</taxon>
    </lineage>
</organism>
<feature type="compositionally biased region" description="Acidic residues" evidence="1">
    <location>
        <begin position="56"/>
        <end position="67"/>
    </location>
</feature>